<dbReference type="InterPro" id="IPR045111">
    <property type="entry name" value="Vps41/Vps8"/>
</dbReference>
<dbReference type="EMBL" id="JASPKZ010005946">
    <property type="protein sequence ID" value="KAJ9588007.1"/>
    <property type="molecule type" value="Genomic_DNA"/>
</dbReference>
<accession>A0AAD7ZWI6</accession>
<reference evidence="2" key="2">
    <citation type="submission" date="2023-05" db="EMBL/GenBank/DDBJ databases">
        <authorList>
            <person name="Fouks B."/>
        </authorList>
    </citation>
    <scope>NUCLEOTIDE SEQUENCE</scope>
    <source>
        <strain evidence="2">Stay&amp;Tobe</strain>
        <tissue evidence="2">Testes</tissue>
    </source>
</reference>
<dbReference type="AlphaFoldDB" id="A0AAD7ZWI6"/>
<feature type="domain" description="Vacuolar protein sorting-associated protein 8 central" evidence="1">
    <location>
        <begin position="1"/>
        <end position="163"/>
    </location>
</feature>
<dbReference type="InterPro" id="IPR025941">
    <property type="entry name" value="Vps8_central_dom"/>
</dbReference>
<dbReference type="GO" id="GO:0034058">
    <property type="term" value="P:endosomal vesicle fusion"/>
    <property type="evidence" value="ECO:0007669"/>
    <property type="project" value="TreeGrafter"/>
</dbReference>
<evidence type="ECO:0000313" key="2">
    <source>
        <dbReference type="EMBL" id="KAJ9588007.1"/>
    </source>
</evidence>
<gene>
    <name evidence="2" type="ORF">L9F63_028180</name>
</gene>
<dbReference type="Proteomes" id="UP001233999">
    <property type="component" value="Unassembled WGS sequence"/>
</dbReference>
<evidence type="ECO:0000259" key="1">
    <source>
        <dbReference type="Pfam" id="PF12816"/>
    </source>
</evidence>
<dbReference type="PANTHER" id="PTHR12616">
    <property type="entry name" value="VACUOLAR PROTEIN SORTING VPS41"/>
    <property type="match status" value="1"/>
</dbReference>
<dbReference type="PANTHER" id="PTHR12616:SF8">
    <property type="entry name" value="VACUOLAR PROTEIN SORTING-ASSOCIATED PROTEIN 8 HOMOLOG"/>
    <property type="match status" value="1"/>
</dbReference>
<dbReference type="GO" id="GO:0030897">
    <property type="term" value="C:HOPS complex"/>
    <property type="evidence" value="ECO:0007669"/>
    <property type="project" value="TreeGrafter"/>
</dbReference>
<reference evidence="2" key="1">
    <citation type="journal article" date="2023" name="IScience">
        <title>Live-bearing cockroach genome reveals convergent evolutionary mechanisms linked to viviparity in insects and beyond.</title>
        <authorList>
            <person name="Fouks B."/>
            <person name="Harrison M.C."/>
            <person name="Mikhailova A.A."/>
            <person name="Marchal E."/>
            <person name="English S."/>
            <person name="Carruthers M."/>
            <person name="Jennings E.C."/>
            <person name="Chiamaka E.L."/>
            <person name="Frigard R.A."/>
            <person name="Pippel M."/>
            <person name="Attardo G.M."/>
            <person name="Benoit J.B."/>
            <person name="Bornberg-Bauer E."/>
            <person name="Tobe S.S."/>
        </authorList>
    </citation>
    <scope>NUCLEOTIDE SEQUENCE</scope>
    <source>
        <strain evidence="2">Stay&amp;Tobe</strain>
    </source>
</reference>
<dbReference type="Pfam" id="PF12816">
    <property type="entry name" value="TPR_Vps8"/>
    <property type="match status" value="1"/>
</dbReference>
<sequence length="163" mass="18313">MESLEPWLLNDRLSAVPPSITQQFVSHYERQGMLEALEACIVHLNVASLDIDQVMRLCRANGLYDAMIHIYNRGLKDYITPLEELMPILQAALATGKQLTDNHIALGNKLLVYISCCLAGRAYPLSGDIPAEDNQRVKHEVFKCITCLHSKNASDSEHSYPYL</sequence>
<evidence type="ECO:0000313" key="3">
    <source>
        <dbReference type="Proteomes" id="UP001233999"/>
    </source>
</evidence>
<name>A0AAD7ZWI6_DIPPU</name>
<proteinExistence type="predicted"/>
<protein>
    <recommendedName>
        <fullName evidence="1">Vacuolar protein sorting-associated protein 8 central domain-containing protein</fullName>
    </recommendedName>
</protein>
<keyword evidence="3" id="KW-1185">Reference proteome</keyword>
<comment type="caution">
    <text evidence="2">The sequence shown here is derived from an EMBL/GenBank/DDBJ whole genome shotgun (WGS) entry which is preliminary data.</text>
</comment>
<organism evidence="2 3">
    <name type="scientific">Diploptera punctata</name>
    <name type="common">Pacific beetle cockroach</name>
    <dbReference type="NCBI Taxonomy" id="6984"/>
    <lineage>
        <taxon>Eukaryota</taxon>
        <taxon>Metazoa</taxon>
        <taxon>Ecdysozoa</taxon>
        <taxon>Arthropoda</taxon>
        <taxon>Hexapoda</taxon>
        <taxon>Insecta</taxon>
        <taxon>Pterygota</taxon>
        <taxon>Neoptera</taxon>
        <taxon>Polyneoptera</taxon>
        <taxon>Dictyoptera</taxon>
        <taxon>Blattodea</taxon>
        <taxon>Blaberoidea</taxon>
        <taxon>Blaberidae</taxon>
        <taxon>Diplopterinae</taxon>
        <taxon>Diploptera</taxon>
    </lineage>
</organism>
<dbReference type="GO" id="GO:0006623">
    <property type="term" value="P:protein targeting to vacuole"/>
    <property type="evidence" value="ECO:0007669"/>
    <property type="project" value="InterPro"/>
</dbReference>
<dbReference type="GO" id="GO:0005770">
    <property type="term" value="C:late endosome"/>
    <property type="evidence" value="ECO:0007669"/>
    <property type="project" value="TreeGrafter"/>
</dbReference>
<feature type="non-terminal residue" evidence="2">
    <location>
        <position position="163"/>
    </location>
</feature>